<name>A0ABR7IZL5_9FLAO</name>
<gene>
    <name evidence="1" type="ORF">H8R27_10105</name>
</gene>
<dbReference type="RefSeq" id="WP_166131476.1">
    <property type="nucleotide sequence ID" value="NZ_JAANOQ010000011.1"/>
</dbReference>
<evidence type="ECO:0000313" key="1">
    <source>
        <dbReference type="EMBL" id="MBC5835239.1"/>
    </source>
</evidence>
<dbReference type="EMBL" id="JACRUN010000005">
    <property type="protein sequence ID" value="MBC5835239.1"/>
    <property type="molecule type" value="Genomic_DNA"/>
</dbReference>
<protein>
    <recommendedName>
        <fullName evidence="3">Bacteriocin</fullName>
    </recommendedName>
</protein>
<organism evidence="1 2">
    <name type="scientific">Flavobacterium bernardetii</name>
    <dbReference type="NCBI Taxonomy" id="2813823"/>
    <lineage>
        <taxon>Bacteria</taxon>
        <taxon>Pseudomonadati</taxon>
        <taxon>Bacteroidota</taxon>
        <taxon>Flavobacteriia</taxon>
        <taxon>Flavobacteriales</taxon>
        <taxon>Flavobacteriaceae</taxon>
        <taxon>Flavobacterium</taxon>
    </lineage>
</organism>
<evidence type="ECO:0000313" key="2">
    <source>
        <dbReference type="Proteomes" id="UP000605990"/>
    </source>
</evidence>
<evidence type="ECO:0008006" key="3">
    <source>
        <dbReference type="Google" id="ProtNLM"/>
    </source>
</evidence>
<comment type="caution">
    <text evidence="1">The sequence shown here is derived from an EMBL/GenBank/DDBJ whole genome shotgun (WGS) entry which is preliminary data.</text>
</comment>
<reference evidence="1 2" key="1">
    <citation type="submission" date="2020-08" db="EMBL/GenBank/DDBJ databases">
        <title>Description of novel Flavobacterium F-408 isolate.</title>
        <authorList>
            <person name="Saticioglu I.B."/>
            <person name="Duman M."/>
            <person name="Altun S."/>
        </authorList>
    </citation>
    <scope>NUCLEOTIDE SEQUENCE [LARGE SCALE GENOMIC DNA]</scope>
    <source>
        <strain evidence="1 2">F-408</strain>
    </source>
</reference>
<keyword evidence="2" id="KW-1185">Reference proteome</keyword>
<dbReference type="Proteomes" id="UP000605990">
    <property type="component" value="Unassembled WGS sequence"/>
</dbReference>
<accession>A0ABR7IZL5</accession>
<sequence>MKKERKFTFEKFEVAKLKNLKKITGGEDNQPINTTNDDFITDKIKQLSSGWC</sequence>
<proteinExistence type="predicted"/>